<organism evidence="1 2">
    <name type="scientific">Coptis chinensis</name>
    <dbReference type="NCBI Taxonomy" id="261450"/>
    <lineage>
        <taxon>Eukaryota</taxon>
        <taxon>Viridiplantae</taxon>
        <taxon>Streptophyta</taxon>
        <taxon>Embryophyta</taxon>
        <taxon>Tracheophyta</taxon>
        <taxon>Spermatophyta</taxon>
        <taxon>Magnoliopsida</taxon>
        <taxon>Ranunculales</taxon>
        <taxon>Ranunculaceae</taxon>
        <taxon>Coptidoideae</taxon>
        <taxon>Coptis</taxon>
    </lineage>
</organism>
<dbReference type="InterPro" id="IPR015813">
    <property type="entry name" value="Pyrv/PenolPyrv_kinase-like_dom"/>
</dbReference>
<name>A0A835IHS6_9MAGN</name>
<proteinExistence type="predicted"/>
<reference evidence="1 2" key="1">
    <citation type="submission" date="2020-10" db="EMBL/GenBank/DDBJ databases">
        <title>The Coptis chinensis genome and diversification of protoberbering-type alkaloids.</title>
        <authorList>
            <person name="Wang B."/>
            <person name="Shu S."/>
            <person name="Song C."/>
            <person name="Liu Y."/>
        </authorList>
    </citation>
    <scope>NUCLEOTIDE SEQUENCE [LARGE SCALE GENOMIC DNA]</scope>
    <source>
        <strain evidence="1">HL-2020</strain>
        <tissue evidence="1">Leaf</tissue>
    </source>
</reference>
<comment type="caution">
    <text evidence="1">The sequence shown here is derived from an EMBL/GenBank/DDBJ whole genome shotgun (WGS) entry which is preliminary data.</text>
</comment>
<dbReference type="InterPro" id="IPR040442">
    <property type="entry name" value="Pyrv_kinase-like_dom_sf"/>
</dbReference>
<dbReference type="InterPro" id="IPR027417">
    <property type="entry name" value="P-loop_NTPase"/>
</dbReference>
<protein>
    <submittedName>
        <fullName evidence="1">Uncharacterized protein</fullName>
    </submittedName>
</protein>
<dbReference type="GO" id="GO:0003824">
    <property type="term" value="F:catalytic activity"/>
    <property type="evidence" value="ECO:0007669"/>
    <property type="project" value="InterPro"/>
</dbReference>
<dbReference type="EMBL" id="JADFTS010000002">
    <property type="protein sequence ID" value="KAF9618165.1"/>
    <property type="molecule type" value="Genomic_DNA"/>
</dbReference>
<dbReference type="OrthoDB" id="108365at2759"/>
<sequence>MIGSKQKPNGKYKLSNSLKASEVVDAKGSHLLMLESEGIVKKIFPLHDLVLDEVDRMLDMGFEPQIRKIAELIGMPRPGARRTIGTFILVAFRLIAFEPNFFPTMTKIVGTLGPKSRYVEVICGCLKAGMSETLANLKLAVKSTKKLCAVVLDTVGHELQVVNVTEDAISLVVDGLVVLTPN</sequence>
<dbReference type="SUPFAM" id="SSF52540">
    <property type="entry name" value="P-loop containing nucleoside triphosphate hydrolases"/>
    <property type="match status" value="1"/>
</dbReference>
<evidence type="ECO:0000313" key="2">
    <source>
        <dbReference type="Proteomes" id="UP000631114"/>
    </source>
</evidence>
<dbReference type="Proteomes" id="UP000631114">
    <property type="component" value="Unassembled WGS sequence"/>
</dbReference>
<accession>A0A835IHS6</accession>
<dbReference type="Gene3D" id="3.20.20.60">
    <property type="entry name" value="Phosphoenolpyruvate-binding domains"/>
    <property type="match status" value="1"/>
</dbReference>
<keyword evidence="2" id="KW-1185">Reference proteome</keyword>
<dbReference type="AlphaFoldDB" id="A0A835IHS6"/>
<gene>
    <name evidence="1" type="ORF">IFM89_000568</name>
</gene>
<evidence type="ECO:0000313" key="1">
    <source>
        <dbReference type="EMBL" id="KAF9618165.1"/>
    </source>
</evidence>
<dbReference type="Gene3D" id="3.40.50.300">
    <property type="entry name" value="P-loop containing nucleotide triphosphate hydrolases"/>
    <property type="match status" value="1"/>
</dbReference>
<dbReference type="SUPFAM" id="SSF51621">
    <property type="entry name" value="Phosphoenolpyruvate/pyruvate domain"/>
    <property type="match status" value="1"/>
</dbReference>